<dbReference type="GO" id="GO:0005886">
    <property type="term" value="C:plasma membrane"/>
    <property type="evidence" value="ECO:0007669"/>
    <property type="project" value="TreeGrafter"/>
</dbReference>
<dbReference type="InterPro" id="IPR050445">
    <property type="entry name" value="Bact_polysacc_biosynth/exp"/>
</dbReference>
<feature type="coiled-coil region" evidence="1">
    <location>
        <begin position="235"/>
        <end position="269"/>
    </location>
</feature>
<gene>
    <name evidence="4" type="ORF">E6K81_03225</name>
</gene>
<proteinExistence type="predicted"/>
<protein>
    <recommendedName>
        <fullName evidence="6">Polysaccharide chain length determinant N-terminal domain-containing protein</fullName>
    </recommendedName>
</protein>
<name>A0A538UCV7_UNCEI</name>
<feature type="region of interest" description="Disordered" evidence="2">
    <location>
        <begin position="204"/>
        <end position="227"/>
    </location>
</feature>
<dbReference type="EMBL" id="VBPB01000047">
    <property type="protein sequence ID" value="TMQ73723.1"/>
    <property type="molecule type" value="Genomic_DNA"/>
</dbReference>
<feature type="compositionally biased region" description="Low complexity" evidence="2">
    <location>
        <begin position="204"/>
        <end position="219"/>
    </location>
</feature>
<evidence type="ECO:0000313" key="4">
    <source>
        <dbReference type="EMBL" id="TMQ73723.1"/>
    </source>
</evidence>
<dbReference type="PANTHER" id="PTHR32309">
    <property type="entry name" value="TYROSINE-PROTEIN KINASE"/>
    <property type="match status" value="1"/>
</dbReference>
<evidence type="ECO:0000256" key="2">
    <source>
        <dbReference type="SAM" id="MobiDB-lite"/>
    </source>
</evidence>
<accession>A0A538UCV7</accession>
<evidence type="ECO:0008006" key="6">
    <source>
        <dbReference type="Google" id="ProtNLM"/>
    </source>
</evidence>
<evidence type="ECO:0000256" key="1">
    <source>
        <dbReference type="SAM" id="Coils"/>
    </source>
</evidence>
<dbReference type="GO" id="GO:0004713">
    <property type="term" value="F:protein tyrosine kinase activity"/>
    <property type="evidence" value="ECO:0007669"/>
    <property type="project" value="TreeGrafter"/>
</dbReference>
<evidence type="ECO:0000256" key="3">
    <source>
        <dbReference type="SAM" id="Phobius"/>
    </source>
</evidence>
<keyword evidence="3" id="KW-0472">Membrane</keyword>
<dbReference type="AlphaFoldDB" id="A0A538UCV7"/>
<keyword evidence="1" id="KW-0175">Coiled coil</keyword>
<dbReference type="PANTHER" id="PTHR32309:SF13">
    <property type="entry name" value="FERRIC ENTEROBACTIN TRANSPORT PROTEIN FEPE"/>
    <property type="match status" value="1"/>
</dbReference>
<keyword evidence="3" id="KW-0812">Transmembrane</keyword>
<dbReference type="Proteomes" id="UP000319771">
    <property type="component" value="Unassembled WGS sequence"/>
</dbReference>
<evidence type="ECO:0000313" key="5">
    <source>
        <dbReference type="Proteomes" id="UP000319771"/>
    </source>
</evidence>
<reference evidence="4 5" key="1">
    <citation type="journal article" date="2019" name="Nat. Microbiol.">
        <title>Mediterranean grassland soil C-N compound turnover is dependent on rainfall and depth, and is mediated by genomically divergent microorganisms.</title>
        <authorList>
            <person name="Diamond S."/>
            <person name="Andeer P.F."/>
            <person name="Li Z."/>
            <person name="Crits-Christoph A."/>
            <person name="Burstein D."/>
            <person name="Anantharaman K."/>
            <person name="Lane K.R."/>
            <person name="Thomas B.C."/>
            <person name="Pan C."/>
            <person name="Northen T.R."/>
            <person name="Banfield J.F."/>
        </authorList>
    </citation>
    <scope>NUCLEOTIDE SEQUENCE [LARGE SCALE GENOMIC DNA]</scope>
    <source>
        <strain evidence="4">WS_11</strain>
    </source>
</reference>
<comment type="caution">
    <text evidence="4">The sequence shown here is derived from an EMBL/GenBank/DDBJ whole genome shotgun (WGS) entry which is preliminary data.</text>
</comment>
<sequence>MTSGEREDRMDSGSVFAILHGRRRMVVAAMVVGSLAGVGLNVVMAPVYRARVRIEIRRPPDASLRGPASFQSELVSMYTAAEMITSRGLLSRIADEYRGRGWIRGGRPASDGLGGVMRRLGDPDIGFGGGRKAPTAPAPTRMANDLGSEIDWLQTIVAVRPVRDTRLVDVLVEHTDSTAARVIAGRIGELFEGYARGTATPAADSSASLAAGGEASGPAKPAGPVLDRPGMQARLRMLNTNLADLTRAHRQAEDDRLEAEAQLERLRRGAGDTAATDWAQVPDPGGSLGSLRRDLRDCQARLASARTTYGPRHPHLQEMERECTALRANVQREINRAIADQRALVASRAARERDLGDELARTERGLRAALAADPGDAAASAEAQEVVASVPAIEIVDGPMVEPRPVRPHRLMNVAVGGLAAALLASAFALWRLGDPRTLRTPEEVEAELGLPVLGLIPRRPRLAPNRGMS</sequence>
<organism evidence="4 5">
    <name type="scientific">Eiseniibacteriota bacterium</name>
    <dbReference type="NCBI Taxonomy" id="2212470"/>
    <lineage>
        <taxon>Bacteria</taxon>
        <taxon>Candidatus Eiseniibacteriota</taxon>
    </lineage>
</organism>
<feature type="transmembrane region" description="Helical" evidence="3">
    <location>
        <begin position="25"/>
        <end position="48"/>
    </location>
</feature>
<keyword evidence="3" id="KW-1133">Transmembrane helix</keyword>